<name>A0A4Y2J4Y6_ARAVE</name>
<dbReference type="GO" id="GO:0008270">
    <property type="term" value="F:zinc ion binding"/>
    <property type="evidence" value="ECO:0007669"/>
    <property type="project" value="UniProtKB-KW"/>
</dbReference>
<dbReference type="PROSITE" id="PS50089">
    <property type="entry name" value="ZF_RING_2"/>
    <property type="match status" value="1"/>
</dbReference>
<evidence type="ECO:0000256" key="1">
    <source>
        <dbReference type="ARBA" id="ARBA00022771"/>
    </source>
</evidence>
<comment type="caution">
    <text evidence="6">The sequence shown here is derived from an EMBL/GenBank/DDBJ whole genome shotgun (WGS) entry which is preliminary data.</text>
</comment>
<feature type="domain" description="RING-type" evidence="5">
    <location>
        <begin position="5"/>
        <end position="46"/>
    </location>
</feature>
<protein>
    <submittedName>
        <fullName evidence="6">E3 ubiquitin-protein ligase TRAIP</fullName>
    </submittedName>
</protein>
<evidence type="ECO:0000256" key="3">
    <source>
        <dbReference type="PROSITE-ProRule" id="PRU00175"/>
    </source>
</evidence>
<feature type="coiled-coil region" evidence="4">
    <location>
        <begin position="96"/>
        <end position="161"/>
    </location>
</feature>
<dbReference type="GO" id="GO:0005634">
    <property type="term" value="C:nucleus"/>
    <property type="evidence" value="ECO:0007669"/>
    <property type="project" value="TreeGrafter"/>
</dbReference>
<dbReference type="GO" id="GO:0061630">
    <property type="term" value="F:ubiquitin protein ligase activity"/>
    <property type="evidence" value="ECO:0007669"/>
    <property type="project" value="TreeGrafter"/>
</dbReference>
<keyword evidence="1 3" id="KW-0479">Metal-binding</keyword>
<dbReference type="GO" id="GO:0016567">
    <property type="term" value="P:protein ubiquitination"/>
    <property type="evidence" value="ECO:0007669"/>
    <property type="project" value="TreeGrafter"/>
</dbReference>
<evidence type="ECO:0000313" key="6">
    <source>
        <dbReference type="EMBL" id="GBM85293.1"/>
    </source>
</evidence>
<organism evidence="6 7">
    <name type="scientific">Araneus ventricosus</name>
    <name type="common">Orbweaver spider</name>
    <name type="synonym">Epeira ventricosa</name>
    <dbReference type="NCBI Taxonomy" id="182803"/>
    <lineage>
        <taxon>Eukaryota</taxon>
        <taxon>Metazoa</taxon>
        <taxon>Ecdysozoa</taxon>
        <taxon>Arthropoda</taxon>
        <taxon>Chelicerata</taxon>
        <taxon>Arachnida</taxon>
        <taxon>Araneae</taxon>
        <taxon>Araneomorphae</taxon>
        <taxon>Entelegynae</taxon>
        <taxon>Araneoidea</taxon>
        <taxon>Araneidae</taxon>
        <taxon>Araneus</taxon>
    </lineage>
</organism>
<reference evidence="6 7" key="1">
    <citation type="journal article" date="2019" name="Sci. Rep.">
        <title>Orb-weaving spider Araneus ventricosus genome elucidates the spidroin gene catalogue.</title>
        <authorList>
            <person name="Kono N."/>
            <person name="Nakamura H."/>
            <person name="Ohtoshi R."/>
            <person name="Moran D.A.P."/>
            <person name="Shinohara A."/>
            <person name="Yoshida Y."/>
            <person name="Fujiwara M."/>
            <person name="Mori M."/>
            <person name="Tomita M."/>
            <person name="Arakawa K."/>
        </authorList>
    </citation>
    <scope>NUCLEOTIDE SEQUENCE [LARGE SCALE GENOMIC DNA]</scope>
</reference>
<dbReference type="SMART" id="SM00184">
    <property type="entry name" value="RING"/>
    <property type="match status" value="1"/>
</dbReference>
<evidence type="ECO:0000313" key="7">
    <source>
        <dbReference type="Proteomes" id="UP000499080"/>
    </source>
</evidence>
<evidence type="ECO:0000259" key="5">
    <source>
        <dbReference type="PROSITE" id="PS50089"/>
    </source>
</evidence>
<keyword evidence="4" id="KW-0175">Coiled coil</keyword>
<dbReference type="OrthoDB" id="1714475at2759"/>
<gene>
    <name evidence="6" type="primary">Traip</name>
    <name evidence="6" type="ORF">AVEN_231113_1</name>
</gene>
<keyword evidence="2" id="KW-0862">Zinc</keyword>
<dbReference type="GO" id="GO:0090734">
    <property type="term" value="C:site of DNA damage"/>
    <property type="evidence" value="ECO:0007669"/>
    <property type="project" value="TreeGrafter"/>
</dbReference>
<dbReference type="EMBL" id="BGPR01003221">
    <property type="protein sequence ID" value="GBM85293.1"/>
    <property type="molecule type" value="Genomic_DNA"/>
</dbReference>
<dbReference type="InterPro" id="IPR013083">
    <property type="entry name" value="Znf_RING/FYVE/PHD"/>
</dbReference>
<keyword evidence="1 3" id="KW-0863">Zinc-finger</keyword>
<dbReference type="PANTHER" id="PTHR46569">
    <property type="entry name" value="E3 UBIQUITIN-PROTEIN LIGASE TRAIP"/>
    <property type="match status" value="1"/>
</dbReference>
<dbReference type="Pfam" id="PF13639">
    <property type="entry name" value="zf-RING_2"/>
    <property type="match status" value="1"/>
</dbReference>
<dbReference type="SUPFAM" id="SSF57850">
    <property type="entry name" value="RING/U-box"/>
    <property type="match status" value="1"/>
</dbReference>
<evidence type="ECO:0000256" key="2">
    <source>
        <dbReference type="ARBA" id="ARBA00022833"/>
    </source>
</evidence>
<proteinExistence type="predicted"/>
<dbReference type="GO" id="GO:0031297">
    <property type="term" value="P:replication fork processing"/>
    <property type="evidence" value="ECO:0007669"/>
    <property type="project" value="TreeGrafter"/>
</dbReference>
<dbReference type="Gene3D" id="3.30.40.10">
    <property type="entry name" value="Zinc/RING finger domain, C3HC4 (zinc finger)"/>
    <property type="match status" value="1"/>
</dbReference>
<feature type="coiled-coil region" evidence="4">
    <location>
        <begin position="199"/>
        <end position="258"/>
    </location>
</feature>
<evidence type="ECO:0000256" key="4">
    <source>
        <dbReference type="SAM" id="Coils"/>
    </source>
</evidence>
<dbReference type="PANTHER" id="PTHR46569:SF1">
    <property type="entry name" value="E3 UBIQUITIN-PROTEIN LIGASE RFWD3-RELATED"/>
    <property type="match status" value="1"/>
</dbReference>
<dbReference type="Proteomes" id="UP000499080">
    <property type="component" value="Unassembled WGS sequence"/>
</dbReference>
<keyword evidence="7" id="KW-1185">Reference proteome</keyword>
<dbReference type="InterPro" id="IPR001841">
    <property type="entry name" value="Znf_RING"/>
</dbReference>
<dbReference type="InterPro" id="IPR052639">
    <property type="entry name" value="TRAIP_ubiq-protein_ligase"/>
</dbReference>
<sequence>MQSGCVICQDRFDAAVGIVTTKCGHVFHNNCIDRWLEQSYTCPECRSKVCKKSLTKLFFNFTFDITSDNNSDRSLDALKEQLRAKDLESMDKDKKIKELQSYCARSERDVEKMHQEQMELQIEVSTVKREVQKLSRVEAKNQKLLQENNILQSELEHLNNVKTIVEGCFSDAKKILADVQVHVSSEEGKIATHRIATYCSVIKRELARSKEEKTQLQNELTQVKRKMGIVQADSAKKIRQLELKIRQLEEQIKNMQDSSFLSVSCVSSPIPVTLSVPNNNSSQWSNLAKSTLVCGPSRDDSASCEKQVTPITVDFPENKRQKLNIRVVDKEVPKISAQAPETPVLRLANSALPGRPKIQYPKDEDSVSRIGYNGLGGHVRIVTGSGVKKGKPFRKQII</sequence>
<dbReference type="AlphaFoldDB" id="A0A4Y2J4Y6"/>
<accession>A0A4Y2J4Y6</accession>